<organism evidence="2 3">
    <name type="scientific">Desulfoluna spongiiphila</name>
    <dbReference type="NCBI Taxonomy" id="419481"/>
    <lineage>
        <taxon>Bacteria</taxon>
        <taxon>Pseudomonadati</taxon>
        <taxon>Thermodesulfobacteriota</taxon>
        <taxon>Desulfobacteria</taxon>
        <taxon>Desulfobacterales</taxon>
        <taxon>Desulfolunaceae</taxon>
        <taxon>Desulfoluna</taxon>
    </lineage>
</organism>
<accession>A0A1G5IZF8</accession>
<dbReference type="PROSITE" id="PS51257">
    <property type="entry name" value="PROKAR_LIPOPROTEIN"/>
    <property type="match status" value="1"/>
</dbReference>
<name>A0A1G5IZF8_9BACT</name>
<keyword evidence="3" id="KW-1185">Reference proteome</keyword>
<protein>
    <submittedName>
        <fullName evidence="2">Uncharacterized protein</fullName>
    </submittedName>
</protein>
<dbReference type="Proteomes" id="UP000198870">
    <property type="component" value="Unassembled WGS sequence"/>
</dbReference>
<dbReference type="EMBL" id="FMUX01000023">
    <property type="protein sequence ID" value="SCY81397.1"/>
    <property type="molecule type" value="Genomic_DNA"/>
</dbReference>
<dbReference type="STRING" id="419481.SAMN05216233_12331"/>
<feature type="coiled-coil region" evidence="1">
    <location>
        <begin position="36"/>
        <end position="63"/>
    </location>
</feature>
<gene>
    <name evidence="2" type="ORF">SAMN05216233_12331</name>
</gene>
<evidence type="ECO:0000256" key="1">
    <source>
        <dbReference type="SAM" id="Coils"/>
    </source>
</evidence>
<sequence length="67" mass="7748">MVRKQVGQILTAVLLVFLVACSGDEETETPRMYDAQREALEQAREVEAVLQKADEKRREEIEEMETH</sequence>
<reference evidence="2 3" key="1">
    <citation type="submission" date="2016-10" db="EMBL/GenBank/DDBJ databases">
        <authorList>
            <person name="de Groot N.N."/>
        </authorList>
    </citation>
    <scope>NUCLEOTIDE SEQUENCE [LARGE SCALE GENOMIC DNA]</scope>
    <source>
        <strain evidence="2 3">AA1</strain>
    </source>
</reference>
<evidence type="ECO:0000313" key="3">
    <source>
        <dbReference type="Proteomes" id="UP000198870"/>
    </source>
</evidence>
<proteinExistence type="predicted"/>
<dbReference type="RefSeq" id="WP_092214550.1">
    <property type="nucleotide sequence ID" value="NZ_FMUX01000023.1"/>
</dbReference>
<evidence type="ECO:0000313" key="2">
    <source>
        <dbReference type="EMBL" id="SCY81397.1"/>
    </source>
</evidence>
<keyword evidence="1" id="KW-0175">Coiled coil</keyword>
<dbReference type="AlphaFoldDB" id="A0A1G5IZF8"/>